<evidence type="ECO:0000313" key="1">
    <source>
        <dbReference type="EMBL" id="RZS93058.1"/>
    </source>
</evidence>
<reference evidence="1 2" key="1">
    <citation type="submission" date="2019-02" db="EMBL/GenBank/DDBJ databases">
        <title>Genomic Encyclopedia of Type Strains, Phase IV (KMG-IV): sequencing the most valuable type-strain genomes for metagenomic binning, comparative biology and taxonomic classification.</title>
        <authorList>
            <person name="Goeker M."/>
        </authorList>
    </citation>
    <scope>NUCLEOTIDE SEQUENCE [LARGE SCALE GENOMIC DNA]</scope>
    <source>
        <strain evidence="1 2">DSM 17196</strain>
    </source>
</reference>
<proteinExistence type="predicted"/>
<accession>A0A4Q7P178</accession>
<protein>
    <submittedName>
        <fullName evidence="1">Uncharacterized protein</fullName>
    </submittedName>
</protein>
<evidence type="ECO:0000313" key="2">
    <source>
        <dbReference type="Proteomes" id="UP000292262"/>
    </source>
</evidence>
<name>A0A4Q7P178_9FLAO</name>
<keyword evidence="2" id="KW-1185">Reference proteome</keyword>
<gene>
    <name evidence="1" type="ORF">EV197_1622</name>
</gene>
<dbReference type="Proteomes" id="UP000292262">
    <property type="component" value="Unassembled WGS sequence"/>
</dbReference>
<comment type="caution">
    <text evidence="1">The sequence shown here is derived from an EMBL/GenBank/DDBJ whole genome shotgun (WGS) entry which is preliminary data.</text>
</comment>
<dbReference type="AlphaFoldDB" id="A0A4Q7P178"/>
<sequence length="440" mass="51506">MLTFLFGIQMAIGQEKNEINDWDKIVIGDVYGGWSHFDNKYQVKKDDLLLTALNKPDSTFKKVDSKSISELIYLLNNPSDSRNNPLTFFGKDSLWLNQNAEQLWIEYKNDRKTTKEIDSIAINTIKDFKKANRIAWTIQGSHWTDDYPVVYVHLIKENDTLSLSTNGQYPYMLPWNFKGQKLYNQRVSEIIADLLPNIKQSNKKRLSGNNFNYHFIEKIHRAYIEDKENYIEARNKYSSTFKLLEKEFEIKKAEITDMSSIEWGGNFGRTCLEMSLKDSTVSKNIEFYTIYGTNKLLNSPKNIIDKKDKLIELLKENPVYKYTLNCQNCLGEIHWVKSQSLSKEAEKSFKEDLVDNGIDKNKYNGKYGNAIFYELTEYRNSKRSFSRWIFLNDGTLILWQLRGKYLMNLPDSFAENQGYICKEIEPIKITMPNNGSYEKP</sequence>
<organism evidence="1 2">
    <name type="scientific">Aquimarina brevivitae</name>
    <dbReference type="NCBI Taxonomy" id="323412"/>
    <lineage>
        <taxon>Bacteria</taxon>
        <taxon>Pseudomonadati</taxon>
        <taxon>Bacteroidota</taxon>
        <taxon>Flavobacteriia</taxon>
        <taxon>Flavobacteriales</taxon>
        <taxon>Flavobacteriaceae</taxon>
        <taxon>Aquimarina</taxon>
    </lineage>
</organism>
<dbReference type="EMBL" id="SGXE01000002">
    <property type="protein sequence ID" value="RZS93058.1"/>
    <property type="molecule type" value="Genomic_DNA"/>
</dbReference>